<dbReference type="PIRSF" id="PIRSF000349">
    <property type="entry name" value="SODismutase"/>
    <property type="match status" value="1"/>
</dbReference>
<evidence type="ECO:0000256" key="3">
    <source>
        <dbReference type="ARBA" id="ARBA00012682"/>
    </source>
</evidence>
<dbReference type="InterPro" id="IPR036324">
    <property type="entry name" value="Mn/Fe_SOD_N_sf"/>
</dbReference>
<evidence type="ECO:0000256" key="5">
    <source>
        <dbReference type="ARBA" id="ARBA00023002"/>
    </source>
</evidence>
<dbReference type="GO" id="GO:0046872">
    <property type="term" value="F:metal ion binding"/>
    <property type="evidence" value="ECO:0007669"/>
    <property type="project" value="UniProtKB-KW"/>
</dbReference>
<comment type="catalytic activity">
    <reaction evidence="7">
        <text>2 superoxide + 2 H(+) = H2O2 + O2</text>
        <dbReference type="Rhea" id="RHEA:20696"/>
        <dbReference type="ChEBI" id="CHEBI:15378"/>
        <dbReference type="ChEBI" id="CHEBI:15379"/>
        <dbReference type="ChEBI" id="CHEBI:16240"/>
        <dbReference type="ChEBI" id="CHEBI:18421"/>
        <dbReference type="EC" id="1.15.1.1"/>
    </reaction>
</comment>
<dbReference type="GO" id="GO:0004784">
    <property type="term" value="F:superoxide dismutase activity"/>
    <property type="evidence" value="ECO:0007669"/>
    <property type="project" value="UniProtKB-EC"/>
</dbReference>
<evidence type="ECO:0000313" key="11">
    <source>
        <dbReference type="EMBL" id="QDX46961.1"/>
    </source>
</evidence>
<keyword evidence="6" id="KW-0464">Manganese</keyword>
<feature type="domain" description="Manganese/iron superoxide dismutase C-terminal" evidence="10">
    <location>
        <begin position="145"/>
        <end position="246"/>
    </location>
</feature>
<name>A0A5B8HUJ0_AZUFA</name>
<dbReference type="PANTHER" id="PTHR43595">
    <property type="entry name" value="37S RIBOSOMAL PROTEIN S26, MITOCHONDRIAL"/>
    <property type="match status" value="1"/>
</dbReference>
<dbReference type="Pfam" id="PF00081">
    <property type="entry name" value="Sod_Fe_N"/>
    <property type="match status" value="1"/>
</dbReference>
<evidence type="ECO:0000256" key="2">
    <source>
        <dbReference type="ARBA" id="ARBA00008714"/>
    </source>
</evidence>
<comment type="function">
    <text evidence="1">Destroys superoxide anion radicals which are normally produced within the cells and which are toxic to biological systems.</text>
</comment>
<dbReference type="Pfam" id="PF02777">
    <property type="entry name" value="Sod_Fe_C"/>
    <property type="match status" value="1"/>
</dbReference>
<dbReference type="SUPFAM" id="SSF54719">
    <property type="entry name" value="Fe,Mn superoxide dismutase (SOD), C-terminal domain"/>
    <property type="match status" value="1"/>
</dbReference>
<evidence type="ECO:0000259" key="9">
    <source>
        <dbReference type="Pfam" id="PF00081"/>
    </source>
</evidence>
<dbReference type="PRINTS" id="PR01703">
    <property type="entry name" value="MNSODISMTASE"/>
</dbReference>
<feature type="domain" description="Manganese/iron superoxide dismutase N-terminal" evidence="9">
    <location>
        <begin position="37"/>
        <end position="133"/>
    </location>
</feature>
<sequence>MADATILQAWLLSFCYFTTVMTLKMPYEFIADQTSNYVLPKLPYDYKDLEPFIDEATVRVHHLGHHAAYTKKMNIALEQWTADSEVAHSMSLAQKPILDILIGLDDVPKKYKSSIQNNGGGYVNHNFYWSVMSPNPNLDDREPVNQLGDDIVKAFGNFSNFKALFTQEALSLFGSGCYVWLSRNPIENGKLVISKTTNQDSPLTDELQPILVIDVWEHAYYIKHQNLRPKYVSDWWNLVDWSLVEEIDNWWKGPNYDYHEEL</sequence>
<evidence type="ECO:0000256" key="4">
    <source>
        <dbReference type="ARBA" id="ARBA00022723"/>
    </source>
</evidence>
<dbReference type="Gene3D" id="3.55.40.20">
    <property type="entry name" value="Iron/manganese superoxide dismutase, C-terminal domain"/>
    <property type="match status" value="1"/>
</dbReference>
<keyword evidence="4 8" id="KW-0479">Metal-binding</keyword>
<dbReference type="EC" id="1.15.1.1" evidence="3"/>
<feature type="binding site" evidence="8">
    <location>
        <position position="125"/>
    </location>
    <ligand>
        <name>Mn(2+)</name>
        <dbReference type="ChEBI" id="CHEBI:29035"/>
    </ligand>
</feature>
<protein>
    <recommendedName>
        <fullName evidence="3">superoxide dismutase</fullName>
        <ecNumber evidence="3">1.15.1.1</ecNumber>
    </recommendedName>
</protein>
<dbReference type="InterPro" id="IPR019833">
    <property type="entry name" value="Mn/Fe_SOD_BS"/>
</dbReference>
<dbReference type="InterPro" id="IPR001189">
    <property type="entry name" value="Mn/Fe_SOD"/>
</dbReference>
<dbReference type="AlphaFoldDB" id="A0A5B8HUJ0"/>
<dbReference type="Gene3D" id="1.10.287.990">
    <property type="entry name" value="Fe,Mn superoxide dismutase (SOD) domain"/>
    <property type="match status" value="1"/>
</dbReference>
<dbReference type="SUPFAM" id="SSF46609">
    <property type="entry name" value="Fe,Mn superoxide dismutase (SOD), N-terminal domain"/>
    <property type="match status" value="1"/>
</dbReference>
<proteinExistence type="evidence at transcript level"/>
<feature type="binding site" evidence="8">
    <location>
        <position position="61"/>
    </location>
    <ligand>
        <name>Mn(2+)</name>
        <dbReference type="ChEBI" id="CHEBI:29035"/>
    </ligand>
</feature>
<gene>
    <name evidence="11" type="primary">SOD8</name>
</gene>
<feature type="binding site" evidence="8">
    <location>
        <position position="218"/>
    </location>
    <ligand>
        <name>Mn(2+)</name>
        <dbReference type="ChEBI" id="CHEBI:29035"/>
    </ligand>
</feature>
<organism evidence="11">
    <name type="scientific">Azumapecten farreri</name>
    <name type="common">Farrer's scallop</name>
    <name type="synonym">Chlamys farreri</name>
    <dbReference type="NCBI Taxonomy" id="106299"/>
    <lineage>
        <taxon>Eukaryota</taxon>
        <taxon>Metazoa</taxon>
        <taxon>Spiralia</taxon>
        <taxon>Lophotrochozoa</taxon>
        <taxon>Mollusca</taxon>
        <taxon>Bivalvia</taxon>
        <taxon>Autobranchia</taxon>
        <taxon>Pteriomorphia</taxon>
        <taxon>Pectinida</taxon>
        <taxon>Pectinoidea</taxon>
        <taxon>Pectinidae</taxon>
        <taxon>Azumapecten</taxon>
    </lineage>
</organism>
<dbReference type="EMBL" id="MK374372">
    <property type="protein sequence ID" value="QDX46961.1"/>
    <property type="molecule type" value="mRNA"/>
</dbReference>
<dbReference type="GO" id="GO:0005737">
    <property type="term" value="C:cytoplasm"/>
    <property type="evidence" value="ECO:0007669"/>
    <property type="project" value="TreeGrafter"/>
</dbReference>
<keyword evidence="5" id="KW-0560">Oxidoreductase</keyword>
<evidence type="ECO:0000256" key="7">
    <source>
        <dbReference type="ARBA" id="ARBA00049204"/>
    </source>
</evidence>
<dbReference type="InterPro" id="IPR019832">
    <property type="entry name" value="Mn/Fe_SOD_C"/>
</dbReference>
<evidence type="ECO:0000259" key="10">
    <source>
        <dbReference type="Pfam" id="PF02777"/>
    </source>
</evidence>
<dbReference type="InterPro" id="IPR036314">
    <property type="entry name" value="SOD_C_sf"/>
</dbReference>
<evidence type="ECO:0000256" key="8">
    <source>
        <dbReference type="PIRSR" id="PIRSR000349-1"/>
    </source>
</evidence>
<reference evidence="11" key="1">
    <citation type="submission" date="2019-01" db="EMBL/GenBank/DDBJ databases">
        <authorList>
            <person name="Lian S."/>
        </authorList>
    </citation>
    <scope>NUCLEOTIDE SEQUENCE</scope>
</reference>
<accession>A0A5B8HUJ0</accession>
<comment type="similarity">
    <text evidence="2">Belongs to the iron/manganese superoxide dismutase family.</text>
</comment>
<dbReference type="PROSITE" id="PS00088">
    <property type="entry name" value="SOD_MN"/>
    <property type="match status" value="1"/>
</dbReference>
<evidence type="ECO:0000256" key="6">
    <source>
        <dbReference type="ARBA" id="ARBA00023211"/>
    </source>
</evidence>
<feature type="binding site" evidence="8">
    <location>
        <position position="214"/>
    </location>
    <ligand>
        <name>Mn(2+)</name>
        <dbReference type="ChEBI" id="CHEBI:29035"/>
    </ligand>
</feature>
<evidence type="ECO:0000256" key="1">
    <source>
        <dbReference type="ARBA" id="ARBA00002170"/>
    </source>
</evidence>
<dbReference type="PANTHER" id="PTHR43595:SF2">
    <property type="entry name" value="SMALL RIBOSOMAL SUBUNIT PROTEIN MS42"/>
    <property type="match status" value="1"/>
</dbReference>
<dbReference type="InterPro" id="IPR019831">
    <property type="entry name" value="Mn/Fe_SOD_N"/>
</dbReference>